<dbReference type="Proteomes" id="UP001064489">
    <property type="component" value="Chromosome 1"/>
</dbReference>
<proteinExistence type="predicted"/>
<evidence type="ECO:0000313" key="1">
    <source>
        <dbReference type="EMBL" id="KAI9196631.1"/>
    </source>
</evidence>
<name>A0AAD5P479_ACENE</name>
<sequence length="174" mass="18129">MFGVYVSSRHGLSLGRIPRLSTPFFHNSLSAPCFGASSAESSSDDSLSGFEAEGGFWSNTLGSNLAGEGPSLLKTQAGCSLKAQVLASGVAYEGRLCIFGNISKLVGMVDPLAESLSGKDLPGQPNPRLDVMSTEAGLGPSLPLLLEDVVHPCKGDGIEDRHESEVGFGDIMRS</sequence>
<dbReference type="EMBL" id="JAJSOW010000003">
    <property type="protein sequence ID" value="KAI9196631.1"/>
    <property type="molecule type" value="Genomic_DNA"/>
</dbReference>
<accession>A0AAD5P479</accession>
<reference evidence="1" key="1">
    <citation type="journal article" date="2022" name="Plant J.">
        <title>Strategies of tolerance reflected in two North American maple genomes.</title>
        <authorList>
            <person name="McEvoy S.L."/>
            <person name="Sezen U.U."/>
            <person name="Trouern-Trend A."/>
            <person name="McMahon S.M."/>
            <person name="Schaberg P.G."/>
            <person name="Yang J."/>
            <person name="Wegrzyn J.L."/>
            <person name="Swenson N.G."/>
        </authorList>
    </citation>
    <scope>NUCLEOTIDE SEQUENCE</scope>
    <source>
        <strain evidence="1">91603</strain>
    </source>
</reference>
<reference evidence="1" key="2">
    <citation type="submission" date="2023-02" db="EMBL/GenBank/DDBJ databases">
        <authorList>
            <person name="Swenson N.G."/>
            <person name="Wegrzyn J.L."/>
            <person name="Mcevoy S.L."/>
        </authorList>
    </citation>
    <scope>NUCLEOTIDE SEQUENCE</scope>
    <source>
        <strain evidence="1">91603</strain>
        <tissue evidence="1">Leaf</tissue>
    </source>
</reference>
<dbReference type="AlphaFoldDB" id="A0AAD5P479"/>
<protein>
    <submittedName>
        <fullName evidence="1">Uncharacterized protein</fullName>
    </submittedName>
</protein>
<organism evidence="1 2">
    <name type="scientific">Acer negundo</name>
    <name type="common">Box elder</name>
    <dbReference type="NCBI Taxonomy" id="4023"/>
    <lineage>
        <taxon>Eukaryota</taxon>
        <taxon>Viridiplantae</taxon>
        <taxon>Streptophyta</taxon>
        <taxon>Embryophyta</taxon>
        <taxon>Tracheophyta</taxon>
        <taxon>Spermatophyta</taxon>
        <taxon>Magnoliopsida</taxon>
        <taxon>eudicotyledons</taxon>
        <taxon>Gunneridae</taxon>
        <taxon>Pentapetalae</taxon>
        <taxon>rosids</taxon>
        <taxon>malvids</taxon>
        <taxon>Sapindales</taxon>
        <taxon>Sapindaceae</taxon>
        <taxon>Hippocastanoideae</taxon>
        <taxon>Acereae</taxon>
        <taxon>Acer</taxon>
    </lineage>
</organism>
<gene>
    <name evidence="1" type="ORF">LWI28_025587</name>
</gene>
<comment type="caution">
    <text evidence="1">The sequence shown here is derived from an EMBL/GenBank/DDBJ whole genome shotgun (WGS) entry which is preliminary data.</text>
</comment>
<evidence type="ECO:0000313" key="2">
    <source>
        <dbReference type="Proteomes" id="UP001064489"/>
    </source>
</evidence>
<keyword evidence="2" id="KW-1185">Reference proteome</keyword>